<feature type="transmembrane region" description="Helical" evidence="10">
    <location>
        <begin position="209"/>
        <end position="230"/>
    </location>
</feature>
<accession>A0A9W6ISH0</accession>
<evidence type="ECO:0000256" key="5">
    <source>
        <dbReference type="ARBA" id="ARBA00022692"/>
    </source>
</evidence>
<feature type="transmembrane region" description="Helical" evidence="10">
    <location>
        <begin position="12"/>
        <end position="31"/>
    </location>
</feature>
<evidence type="ECO:0000256" key="7">
    <source>
        <dbReference type="ARBA" id="ARBA00023136"/>
    </source>
</evidence>
<evidence type="ECO:0000313" key="11">
    <source>
        <dbReference type="EMBL" id="GLK54754.1"/>
    </source>
</evidence>
<keyword evidence="7 10" id="KW-0472">Membrane</keyword>
<name>A0A9W6ISH0_9HYPH</name>
<keyword evidence="2" id="KW-0813">Transport</keyword>
<reference evidence="11" key="2">
    <citation type="submission" date="2023-01" db="EMBL/GenBank/DDBJ databases">
        <authorList>
            <person name="Sun Q."/>
            <person name="Evtushenko L."/>
        </authorList>
    </citation>
    <scope>NUCLEOTIDE SEQUENCE</scope>
    <source>
        <strain evidence="11">VKM B-1606</strain>
    </source>
</reference>
<reference evidence="11" key="1">
    <citation type="journal article" date="2014" name="Int. J. Syst. Evol. Microbiol.">
        <title>Complete genome sequence of Corynebacterium casei LMG S-19264T (=DSM 44701T), isolated from a smear-ripened cheese.</title>
        <authorList>
            <consortium name="US DOE Joint Genome Institute (JGI-PGF)"/>
            <person name="Walter F."/>
            <person name="Albersmeier A."/>
            <person name="Kalinowski J."/>
            <person name="Ruckert C."/>
        </authorList>
    </citation>
    <scope>NUCLEOTIDE SEQUENCE</scope>
    <source>
        <strain evidence="11">VKM B-1606</strain>
    </source>
</reference>
<feature type="transmembrane region" description="Helical" evidence="10">
    <location>
        <begin position="305"/>
        <end position="325"/>
    </location>
</feature>
<evidence type="ECO:0000256" key="6">
    <source>
        <dbReference type="ARBA" id="ARBA00022989"/>
    </source>
</evidence>
<keyword evidence="3" id="KW-1003">Cell membrane</keyword>
<feature type="region of interest" description="Disordered" evidence="9">
    <location>
        <begin position="368"/>
        <end position="405"/>
    </location>
</feature>
<comment type="similarity">
    <text evidence="8">Belongs to the TsuA/YedE (TC 9.B.102) family.</text>
</comment>
<dbReference type="AlphaFoldDB" id="A0A9W6ISH0"/>
<dbReference type="Proteomes" id="UP001143400">
    <property type="component" value="Unassembled WGS sequence"/>
</dbReference>
<feature type="transmembrane region" description="Helical" evidence="10">
    <location>
        <begin position="89"/>
        <end position="117"/>
    </location>
</feature>
<dbReference type="PANTHER" id="PTHR30574:SF1">
    <property type="entry name" value="SULPHUR TRANSPORT DOMAIN-CONTAINING PROTEIN"/>
    <property type="match status" value="1"/>
</dbReference>
<comment type="caution">
    <text evidence="11">The sequence shown here is derived from an EMBL/GenBank/DDBJ whole genome shotgun (WGS) entry which is preliminary data.</text>
</comment>
<keyword evidence="6 10" id="KW-1133">Transmembrane helix</keyword>
<dbReference type="InterPro" id="IPR007272">
    <property type="entry name" value="Sulf_transp_TsuA/YedE"/>
</dbReference>
<keyword evidence="5 10" id="KW-0812">Transmembrane</keyword>
<feature type="transmembrane region" description="Helical" evidence="10">
    <location>
        <begin position="331"/>
        <end position="353"/>
    </location>
</feature>
<dbReference type="GO" id="GO:0005886">
    <property type="term" value="C:plasma membrane"/>
    <property type="evidence" value="ECO:0007669"/>
    <property type="project" value="UniProtKB-SubCell"/>
</dbReference>
<dbReference type="Pfam" id="PF04143">
    <property type="entry name" value="Sulf_transp"/>
    <property type="match status" value="1"/>
</dbReference>
<protein>
    <recommendedName>
        <fullName evidence="13">Sulphur transport domain-containing protein</fullName>
    </recommendedName>
</protein>
<evidence type="ECO:0008006" key="13">
    <source>
        <dbReference type="Google" id="ProtNLM"/>
    </source>
</evidence>
<dbReference type="PANTHER" id="PTHR30574">
    <property type="entry name" value="INNER MEMBRANE PROTEIN YEDE"/>
    <property type="match status" value="1"/>
</dbReference>
<feature type="transmembrane region" description="Helical" evidence="10">
    <location>
        <begin position="180"/>
        <end position="197"/>
    </location>
</feature>
<organism evidence="11 12">
    <name type="scientific">Methylopila capsulata</name>
    <dbReference type="NCBI Taxonomy" id="61654"/>
    <lineage>
        <taxon>Bacteria</taxon>
        <taxon>Pseudomonadati</taxon>
        <taxon>Pseudomonadota</taxon>
        <taxon>Alphaproteobacteria</taxon>
        <taxon>Hyphomicrobiales</taxon>
        <taxon>Methylopilaceae</taxon>
        <taxon>Methylopila</taxon>
    </lineage>
</organism>
<feature type="transmembrane region" description="Helical" evidence="10">
    <location>
        <begin position="56"/>
        <end position="77"/>
    </location>
</feature>
<comment type="subcellular location">
    <subcellularLocation>
        <location evidence="1">Cell inner membrane</location>
        <topology evidence="1">Multi-pass membrane protein</topology>
    </subcellularLocation>
</comment>
<gene>
    <name evidence="11" type="ORF">GCM10008170_07730</name>
</gene>
<dbReference type="EMBL" id="BSFF01000001">
    <property type="protein sequence ID" value="GLK54754.1"/>
    <property type="molecule type" value="Genomic_DNA"/>
</dbReference>
<evidence type="ECO:0000256" key="4">
    <source>
        <dbReference type="ARBA" id="ARBA00022519"/>
    </source>
</evidence>
<keyword evidence="4" id="KW-0997">Cell inner membrane</keyword>
<evidence type="ECO:0000313" key="12">
    <source>
        <dbReference type="Proteomes" id="UP001143400"/>
    </source>
</evidence>
<evidence type="ECO:0000256" key="10">
    <source>
        <dbReference type="SAM" id="Phobius"/>
    </source>
</evidence>
<evidence type="ECO:0000256" key="1">
    <source>
        <dbReference type="ARBA" id="ARBA00004429"/>
    </source>
</evidence>
<sequence length="405" mass="41823">MDGRTGRMEFIGPSWLAFAGLAIGGLVGFAVRRARLCTFGALEDAFVGADTRRLRVFGLAAAIAIVGTQALVLAGLLDPAQTTYVSVAVPWLGVAVGGVLFGFGMALVGTCAFGSLIRLGGGDLRSLVVILVFGLAAYATLRGALAPFRIGVIESFAFAPPPPGRADIPGLLEGALGVDLRIWIAIALSTGLLLLAVTDRRLRRTPRLVLGGVALGLGVVTGWAATQFLADEFVQPIAPQSLTFVSPVARALSGVLFERDTLLEFGVGSVLGVACGAALATVIAREFRWEAFDDPREMKRHLGGATLMGVGGVMCGGCTIGQGLTAGSMLALSWPLALIAIALGARLGIAVLMEGSIVELLRSMRPPAPEAAWPHKTPSADRDPGHTDATAQTSRPQAPSPTPVS</sequence>
<evidence type="ECO:0000256" key="3">
    <source>
        <dbReference type="ARBA" id="ARBA00022475"/>
    </source>
</evidence>
<evidence type="ECO:0000256" key="8">
    <source>
        <dbReference type="ARBA" id="ARBA00035655"/>
    </source>
</evidence>
<evidence type="ECO:0000256" key="9">
    <source>
        <dbReference type="SAM" id="MobiDB-lite"/>
    </source>
</evidence>
<feature type="transmembrane region" description="Helical" evidence="10">
    <location>
        <begin position="265"/>
        <end position="284"/>
    </location>
</feature>
<feature type="transmembrane region" description="Helical" evidence="10">
    <location>
        <begin position="124"/>
        <end position="141"/>
    </location>
</feature>
<proteinExistence type="inferred from homology"/>
<evidence type="ECO:0000256" key="2">
    <source>
        <dbReference type="ARBA" id="ARBA00022448"/>
    </source>
</evidence>